<dbReference type="GeneID" id="84698656"/>
<dbReference type="RefSeq" id="WP_125472833.1">
    <property type="nucleotide sequence ID" value="NZ_CADIKO010000004.1"/>
</dbReference>
<protein>
    <recommendedName>
        <fullName evidence="1">Putative tail fiber protein gp53-like C-terminal domain-containing protein</fullName>
    </recommendedName>
</protein>
<comment type="caution">
    <text evidence="2">The sequence shown here is derived from an EMBL/GenBank/DDBJ whole genome shotgun (WGS) entry which is preliminary data.</text>
</comment>
<reference evidence="2 3" key="1">
    <citation type="submission" date="2015-09" db="EMBL/GenBank/DDBJ databases">
        <authorList>
            <consortium name="Pathogen Informatics"/>
        </authorList>
    </citation>
    <scope>NUCLEOTIDE SEQUENCE [LARGE SCALE GENOMIC DNA]</scope>
    <source>
        <strain evidence="2 3">2789STDY5608625</strain>
    </source>
</reference>
<sequence length="259" mass="26217">MQASNVPIKSAVPFAQGGTKSTIPVASQIGVTPGAASFTDGFPPLTMTPLAAGGVPPSGADFNGILNFLSAAVRWGQAGGRYPFDAAFSTAVGGYPKGAVLAEASGNGSWLNLVDNNTTNPDADGANWVALGAGIASTLQAQAMTDDTVLTTPKKLADAFKGGNYIEAQFSRLPSGLIIQQSTVLSNAAGFAPWTFPLAFPTSCDLVISTAGQEAGSLNMMVSLIGTPTQVATNSAVFVNGVQSSIAGQVSVRYLALGR</sequence>
<gene>
    <name evidence="2" type="ORF">ERS370000_02357</name>
</gene>
<name>A0AAD2IZ64_ACHAE</name>
<evidence type="ECO:0000313" key="3">
    <source>
        <dbReference type="Proteomes" id="UP000044098"/>
    </source>
</evidence>
<dbReference type="Proteomes" id="UP000044098">
    <property type="component" value="Unassembled WGS sequence"/>
</dbReference>
<accession>A0AAD2IZ64</accession>
<evidence type="ECO:0000313" key="2">
    <source>
        <dbReference type="EMBL" id="CUI99436.1"/>
    </source>
</evidence>
<dbReference type="InterPro" id="IPR054075">
    <property type="entry name" value="Gp53-like_C"/>
</dbReference>
<proteinExistence type="predicted"/>
<dbReference type="Gene3D" id="2.60.40.3940">
    <property type="match status" value="1"/>
</dbReference>
<dbReference type="Pfam" id="PF21882">
    <property type="entry name" value="Gp53-like_C"/>
    <property type="match status" value="1"/>
</dbReference>
<dbReference type="EMBL" id="CYTK01000003">
    <property type="protein sequence ID" value="CUI99436.1"/>
    <property type="molecule type" value="Genomic_DNA"/>
</dbReference>
<feature type="domain" description="Putative tail fiber protein gp53-like C-terminal" evidence="1">
    <location>
        <begin position="172"/>
        <end position="259"/>
    </location>
</feature>
<dbReference type="AlphaFoldDB" id="A0AAD2IZ64"/>
<evidence type="ECO:0000259" key="1">
    <source>
        <dbReference type="Pfam" id="PF21882"/>
    </source>
</evidence>
<organism evidence="2 3">
    <name type="scientific">Achromobacter aegrifaciens</name>
    <dbReference type="NCBI Taxonomy" id="1287736"/>
    <lineage>
        <taxon>Bacteria</taxon>
        <taxon>Pseudomonadati</taxon>
        <taxon>Pseudomonadota</taxon>
        <taxon>Betaproteobacteria</taxon>
        <taxon>Burkholderiales</taxon>
        <taxon>Alcaligenaceae</taxon>
        <taxon>Achromobacter</taxon>
    </lineage>
</organism>